<evidence type="ECO:0000256" key="5">
    <source>
        <dbReference type="ARBA" id="ARBA00023163"/>
    </source>
</evidence>
<dbReference type="PROSITE" id="PS00829">
    <property type="entry name" value="GREAB_1"/>
    <property type="match status" value="1"/>
</dbReference>
<dbReference type="NCBIfam" id="NF001264">
    <property type="entry name" value="PRK00226.1-5"/>
    <property type="match status" value="1"/>
</dbReference>
<keyword evidence="12" id="KW-0251">Elongation factor</keyword>
<dbReference type="GO" id="GO:0003677">
    <property type="term" value="F:DNA binding"/>
    <property type="evidence" value="ECO:0007669"/>
    <property type="project" value="UniProtKB-UniRule"/>
</dbReference>
<dbReference type="Gene3D" id="1.10.287.180">
    <property type="entry name" value="Transcription elongation factor, GreA/GreB, N-terminal domain"/>
    <property type="match status" value="1"/>
</dbReference>
<dbReference type="OrthoDB" id="9808774at2"/>
<dbReference type="SUPFAM" id="SSF46557">
    <property type="entry name" value="GreA transcript cleavage protein, N-terminal domain"/>
    <property type="match status" value="1"/>
</dbReference>
<dbReference type="KEGG" id="psw:LK03_02645"/>
<evidence type="ECO:0000313" key="13">
    <source>
        <dbReference type="Proteomes" id="UP000029493"/>
    </source>
</evidence>
<evidence type="ECO:0000256" key="6">
    <source>
        <dbReference type="ARBA" id="ARBA00024916"/>
    </source>
</evidence>
<dbReference type="SUPFAM" id="SSF54534">
    <property type="entry name" value="FKBP-like"/>
    <property type="match status" value="1"/>
</dbReference>
<evidence type="ECO:0000256" key="7">
    <source>
        <dbReference type="ARBA" id="ARBA00030776"/>
    </source>
</evidence>
<dbReference type="Pfam" id="PF01272">
    <property type="entry name" value="GreA_GreB"/>
    <property type="match status" value="1"/>
</dbReference>
<evidence type="ECO:0000256" key="3">
    <source>
        <dbReference type="ARBA" id="ARBA00023015"/>
    </source>
</evidence>
<dbReference type="PIRSF" id="PIRSF006092">
    <property type="entry name" value="GreA_GreB"/>
    <property type="match status" value="1"/>
</dbReference>
<proteinExistence type="inferred from homology"/>
<protein>
    <recommendedName>
        <fullName evidence="2 8">Transcription elongation factor GreA</fullName>
    </recommendedName>
    <alternativeName>
        <fullName evidence="7 8">Transcript cleavage factor GreA</fullName>
    </alternativeName>
</protein>
<keyword evidence="5 8" id="KW-0804">Transcription</keyword>
<dbReference type="InterPro" id="IPR028624">
    <property type="entry name" value="Tscrpt_elong_fac_GreA/B"/>
</dbReference>
<dbReference type="InterPro" id="IPR001437">
    <property type="entry name" value="Tscrpt_elong_fac_GreA/B_C"/>
</dbReference>
<dbReference type="eggNOG" id="COG0782">
    <property type="taxonomic scope" value="Bacteria"/>
</dbReference>
<dbReference type="PANTHER" id="PTHR30437:SF4">
    <property type="entry name" value="TRANSCRIPTION ELONGATION FACTOR GREA"/>
    <property type="match status" value="1"/>
</dbReference>
<evidence type="ECO:0000259" key="11">
    <source>
        <dbReference type="Pfam" id="PF03449"/>
    </source>
</evidence>
<dbReference type="PANTHER" id="PTHR30437">
    <property type="entry name" value="TRANSCRIPTION ELONGATION FACTOR GREA"/>
    <property type="match status" value="1"/>
</dbReference>
<accession>A0A089WM39</accession>
<comment type="similarity">
    <text evidence="1 8 9">Belongs to the GreA/GreB family.</text>
</comment>
<dbReference type="InterPro" id="IPR036805">
    <property type="entry name" value="Tscrpt_elong_fac_GreA/B_N_sf"/>
</dbReference>
<evidence type="ECO:0000256" key="2">
    <source>
        <dbReference type="ARBA" id="ARBA00013729"/>
    </source>
</evidence>
<dbReference type="STRING" id="157783.LK03_02645"/>
<dbReference type="NCBIfam" id="NF001261">
    <property type="entry name" value="PRK00226.1-2"/>
    <property type="match status" value="1"/>
</dbReference>
<dbReference type="InterPro" id="IPR022691">
    <property type="entry name" value="Tscrpt_elong_fac_GreA/B_N"/>
</dbReference>
<dbReference type="Proteomes" id="UP000029493">
    <property type="component" value="Chromosome"/>
</dbReference>
<dbReference type="NCBIfam" id="NF001263">
    <property type="entry name" value="PRK00226.1-4"/>
    <property type="match status" value="1"/>
</dbReference>
<organism evidence="12 13">
    <name type="scientific">Pseudomonas cremoricolorata</name>
    <dbReference type="NCBI Taxonomy" id="157783"/>
    <lineage>
        <taxon>Bacteria</taxon>
        <taxon>Pseudomonadati</taxon>
        <taxon>Pseudomonadota</taxon>
        <taxon>Gammaproteobacteria</taxon>
        <taxon>Pseudomonadales</taxon>
        <taxon>Pseudomonadaceae</taxon>
        <taxon>Pseudomonas</taxon>
    </lineage>
</organism>
<dbReference type="InterPro" id="IPR006359">
    <property type="entry name" value="Tscrpt_elong_fac_GreA"/>
</dbReference>
<evidence type="ECO:0000256" key="1">
    <source>
        <dbReference type="ARBA" id="ARBA00008213"/>
    </source>
</evidence>
<dbReference type="Pfam" id="PF03449">
    <property type="entry name" value="GreA_GreB_N"/>
    <property type="match status" value="1"/>
</dbReference>
<reference evidence="12 13" key="1">
    <citation type="submission" date="2014-09" db="EMBL/GenBank/DDBJ databases">
        <authorList>
            <person name="Chan K.-G."/>
        </authorList>
    </citation>
    <scope>NUCLEOTIDE SEQUENCE [LARGE SCALE GENOMIC DNA]</scope>
    <source>
        <strain evidence="12 13">ND07</strain>
    </source>
</reference>
<dbReference type="InterPro" id="IPR018151">
    <property type="entry name" value="TF_GreA/GreB_CS"/>
</dbReference>
<dbReference type="FunFam" id="1.10.287.180:FF:000001">
    <property type="entry name" value="Transcription elongation factor GreA"/>
    <property type="match status" value="1"/>
</dbReference>
<name>A0A089WM39_9PSED</name>
<dbReference type="NCBIfam" id="TIGR01462">
    <property type="entry name" value="greA"/>
    <property type="match status" value="1"/>
</dbReference>
<keyword evidence="12" id="KW-0648">Protein biosynthesis</keyword>
<dbReference type="EMBL" id="CP009455">
    <property type="protein sequence ID" value="AIR88204.1"/>
    <property type="molecule type" value="Genomic_DNA"/>
</dbReference>
<gene>
    <name evidence="8 12" type="primary">greA</name>
    <name evidence="12" type="ORF">LK03_02645</name>
</gene>
<evidence type="ECO:0000256" key="9">
    <source>
        <dbReference type="RuleBase" id="RU000556"/>
    </source>
</evidence>
<feature type="domain" description="Transcription elongation factor GreA/GreB C-terminal" evidence="10">
    <location>
        <begin position="83"/>
        <end position="156"/>
    </location>
</feature>
<evidence type="ECO:0000313" key="12">
    <source>
        <dbReference type="EMBL" id="AIR88204.1"/>
    </source>
</evidence>
<dbReference type="AlphaFoldDB" id="A0A089WM39"/>
<dbReference type="Gene3D" id="3.10.50.30">
    <property type="entry name" value="Transcription elongation factor, GreA/GreB, C-terminal domain"/>
    <property type="match status" value="1"/>
</dbReference>
<dbReference type="GO" id="GO:0006354">
    <property type="term" value="P:DNA-templated transcription elongation"/>
    <property type="evidence" value="ECO:0007669"/>
    <property type="project" value="TreeGrafter"/>
</dbReference>
<feature type="domain" description="Transcription elongation factor GreA/GreB N-terminal" evidence="11">
    <location>
        <begin position="5"/>
        <end position="74"/>
    </location>
</feature>
<dbReference type="InterPro" id="IPR036953">
    <property type="entry name" value="GreA/GreB_C_sf"/>
</dbReference>
<dbReference type="GO" id="GO:0003746">
    <property type="term" value="F:translation elongation factor activity"/>
    <property type="evidence" value="ECO:0007669"/>
    <property type="project" value="UniProtKB-KW"/>
</dbReference>
<dbReference type="FunFam" id="3.10.50.30:FF:000001">
    <property type="entry name" value="Transcription elongation factor GreA"/>
    <property type="match status" value="1"/>
</dbReference>
<keyword evidence="3 8" id="KW-0805">Transcription regulation</keyword>
<dbReference type="GO" id="GO:0032784">
    <property type="term" value="P:regulation of DNA-templated transcription elongation"/>
    <property type="evidence" value="ECO:0007669"/>
    <property type="project" value="UniProtKB-UniRule"/>
</dbReference>
<keyword evidence="13" id="KW-1185">Reference proteome</keyword>
<dbReference type="InterPro" id="IPR023459">
    <property type="entry name" value="Tscrpt_elong_fac_GreA/B_fam"/>
</dbReference>
<keyword evidence="4 8" id="KW-0238">DNA-binding</keyword>
<sequence length="158" mass="17353">MTKYPMTVQGARALEAEHLHLTKTERPRLSQAIGEARELGDLKENAEYHSAREEQGMVEARIRDIEGRLQNSVVIDVTTIAHTGKVIFGTTVELENTETGDQVTYQIVGEDEADVKKGKLSSGAPIARAIIGKEEGDTVVVKTPNGTVEYEIVEVKHI</sequence>
<dbReference type="HAMAP" id="MF_00105">
    <property type="entry name" value="GreA_GreB"/>
    <property type="match status" value="1"/>
</dbReference>
<comment type="function">
    <text evidence="6 8 9">Necessary for efficient RNA polymerase transcription elongation past template-encoded arresting sites. The arresting sites in DNA have the property of trapping a certain fraction of elongating RNA polymerases that pass through, resulting in locked ternary complexes. Cleavage of the nascent transcript by cleavage factors such as GreA or GreB allows the resumption of elongation from the new 3'terminus. GreA releases sequences of 2 to 3 nucleotides.</text>
</comment>
<evidence type="ECO:0000256" key="8">
    <source>
        <dbReference type="HAMAP-Rule" id="MF_00105"/>
    </source>
</evidence>
<evidence type="ECO:0000259" key="10">
    <source>
        <dbReference type="Pfam" id="PF01272"/>
    </source>
</evidence>
<dbReference type="GO" id="GO:0070063">
    <property type="term" value="F:RNA polymerase binding"/>
    <property type="evidence" value="ECO:0007669"/>
    <property type="project" value="InterPro"/>
</dbReference>
<evidence type="ECO:0000256" key="4">
    <source>
        <dbReference type="ARBA" id="ARBA00023125"/>
    </source>
</evidence>